<dbReference type="SUPFAM" id="SSF52980">
    <property type="entry name" value="Restriction endonuclease-like"/>
    <property type="match status" value="1"/>
</dbReference>
<dbReference type="EMBL" id="JAVALS010000003">
    <property type="protein sequence ID" value="MDP5226754.1"/>
    <property type="molecule type" value="Genomic_DNA"/>
</dbReference>
<evidence type="ECO:0000313" key="2">
    <source>
        <dbReference type="Proteomes" id="UP001232725"/>
    </source>
</evidence>
<organism evidence="1 2">
    <name type="scientific">Arthrobacter horti</name>
    <dbReference type="NCBI Taxonomy" id="3068273"/>
    <lineage>
        <taxon>Bacteria</taxon>
        <taxon>Bacillati</taxon>
        <taxon>Actinomycetota</taxon>
        <taxon>Actinomycetes</taxon>
        <taxon>Micrococcales</taxon>
        <taxon>Micrococcaceae</taxon>
        <taxon>Arthrobacter</taxon>
    </lineage>
</organism>
<evidence type="ECO:0008006" key="3">
    <source>
        <dbReference type="Google" id="ProtNLM"/>
    </source>
</evidence>
<reference evidence="1 2" key="1">
    <citation type="submission" date="2023-08" db="EMBL/GenBank/DDBJ databases">
        <title>Arthrobacter horti sp. nov., isolated from forest soil.</title>
        <authorList>
            <person name="Park M."/>
        </authorList>
    </citation>
    <scope>NUCLEOTIDE SEQUENCE [LARGE SCALE GENOMIC DNA]</scope>
    <source>
        <strain evidence="1 2">YJM1</strain>
    </source>
</reference>
<dbReference type="InterPro" id="IPR011335">
    <property type="entry name" value="Restrct_endonuc-II-like"/>
</dbReference>
<proteinExistence type="predicted"/>
<dbReference type="Proteomes" id="UP001232725">
    <property type="component" value="Unassembled WGS sequence"/>
</dbReference>
<evidence type="ECO:0000313" key="1">
    <source>
        <dbReference type="EMBL" id="MDP5226754.1"/>
    </source>
</evidence>
<accession>A0ABT9IMC4</accession>
<dbReference type="RefSeq" id="WP_305995810.1">
    <property type="nucleotide sequence ID" value="NZ_JAVALS010000003.1"/>
</dbReference>
<gene>
    <name evidence="1" type="ORF">Q9R02_06270</name>
</gene>
<name>A0ABT9IMC4_9MICC</name>
<sequence length="307" mass="34496">MRAHRLPEQFRSGSFTTVEADGAGLSRSRLRASDLDAPSRGIRVPLRDDSSLLQRLRGYTALDDASVVSELTAARARGISLPPWVDDTIHLSRTKGGTHPRRAGVVGHRTLLLPDEVEHLDGVRITSPARTWLDLAHHLPLWDLVAAGDHLVNEHGPDHPHPREAICTLEQLRRTTMAHPKKKGKRNALAALDLIRVGADSPKETEMRRVLMDHGMPEPTLNVVLYGEWSRPVVWPDVAYPEFRISLQYDGKVHGEEQQYERDIRRAALTAELGWEEVRVSAGDLRGKWPSMMPKVRRALLRAGWTE</sequence>
<protein>
    <recommendedName>
        <fullName evidence="3">DUF559 domain-containing protein</fullName>
    </recommendedName>
</protein>
<keyword evidence="2" id="KW-1185">Reference proteome</keyword>
<comment type="caution">
    <text evidence="1">The sequence shown here is derived from an EMBL/GenBank/DDBJ whole genome shotgun (WGS) entry which is preliminary data.</text>
</comment>